<evidence type="ECO:0000313" key="8">
    <source>
        <dbReference type="EMBL" id="BAO00714.1"/>
    </source>
</evidence>
<feature type="active site" description="Tele-phosphohistidine intermediate" evidence="6">
    <location>
        <position position="11"/>
    </location>
</feature>
<keyword evidence="9" id="KW-1185">Reference proteome</keyword>
<dbReference type="Gene3D" id="3.40.50.1240">
    <property type="entry name" value="Phosphoglycerate mutase-like"/>
    <property type="match status" value="1"/>
</dbReference>
<dbReference type="NCBIfam" id="TIGR01258">
    <property type="entry name" value="pgm_1"/>
    <property type="match status" value="1"/>
</dbReference>
<evidence type="ECO:0000256" key="7">
    <source>
        <dbReference type="RuleBase" id="RU004512"/>
    </source>
</evidence>
<evidence type="ECO:0000256" key="2">
    <source>
        <dbReference type="ARBA" id="ARBA00006717"/>
    </source>
</evidence>
<dbReference type="InterPro" id="IPR029033">
    <property type="entry name" value="His_PPase_superfam"/>
</dbReference>
<keyword evidence="5 6" id="KW-0413">Isomerase</keyword>
<protein>
    <recommendedName>
        <fullName evidence="6 7">2,3-bisphosphoglycerate-dependent phosphoglycerate mutase</fullName>
        <shortName evidence="6">BPG-dependent PGAM</shortName>
        <shortName evidence="6">PGAM</shortName>
        <shortName evidence="6">Phosphoglyceromutase</shortName>
        <shortName evidence="6">dPGM</shortName>
        <ecNumber evidence="6 7">5.4.2.11</ecNumber>
    </recommendedName>
</protein>
<dbReference type="KEGG" id="hhs:HHS_07440"/>
<dbReference type="RefSeq" id="WP_022564733.1">
    <property type="nucleotide sequence ID" value="NZ_CP010907.1"/>
</dbReference>
<dbReference type="NCBIfam" id="NF010713">
    <property type="entry name" value="PRK14115.1"/>
    <property type="match status" value="1"/>
</dbReference>
<dbReference type="eggNOG" id="COG0588">
    <property type="taxonomic scope" value="Bacteria"/>
</dbReference>
<dbReference type="SUPFAM" id="SSF53254">
    <property type="entry name" value="Phosphoglycerate mutase-like"/>
    <property type="match status" value="1"/>
</dbReference>
<evidence type="ECO:0000256" key="4">
    <source>
        <dbReference type="ARBA" id="ARBA00023152"/>
    </source>
</evidence>
<dbReference type="InterPro" id="IPR005952">
    <property type="entry name" value="Phosphogly_mut1"/>
</dbReference>
<comment type="function">
    <text evidence="6 7">Catalyzes the interconversion of 2-phosphoglycerate and 3-phosphoglycerate.</text>
</comment>
<dbReference type="OrthoDB" id="9781415at2"/>
<dbReference type="PANTHER" id="PTHR11931">
    <property type="entry name" value="PHOSPHOGLYCERATE MUTASE"/>
    <property type="match status" value="1"/>
</dbReference>
<dbReference type="FunFam" id="3.40.50.1240:FF:000003">
    <property type="entry name" value="2,3-bisphosphoglycerate-dependent phosphoglycerate mutase"/>
    <property type="match status" value="1"/>
</dbReference>
<dbReference type="GO" id="GO:0006096">
    <property type="term" value="P:glycolytic process"/>
    <property type="evidence" value="ECO:0007669"/>
    <property type="project" value="UniProtKB-UniRule"/>
</dbReference>
<dbReference type="CDD" id="cd07067">
    <property type="entry name" value="HP_PGM_like"/>
    <property type="match status" value="1"/>
</dbReference>
<feature type="active site" description="Proton donor/acceptor" evidence="6">
    <location>
        <position position="89"/>
    </location>
</feature>
<dbReference type="PATRIC" id="fig|1235990.3.peg.740"/>
<feature type="binding site" evidence="6">
    <location>
        <begin position="185"/>
        <end position="186"/>
    </location>
    <ligand>
        <name>substrate</name>
    </ligand>
</feature>
<dbReference type="PIRSF" id="PIRSF000709">
    <property type="entry name" value="6PFK_2-Ptase"/>
    <property type="match status" value="1"/>
</dbReference>
<dbReference type="HAMAP" id="MF_01039">
    <property type="entry name" value="PGAM_GpmA"/>
    <property type="match status" value="1"/>
</dbReference>
<dbReference type="EC" id="5.4.2.11" evidence="6 7"/>
<dbReference type="InterPro" id="IPR013078">
    <property type="entry name" value="His_Pase_superF_clade-1"/>
</dbReference>
<dbReference type="STRING" id="1235990.BMSBPS_0377"/>
<feature type="site" description="Transition state stabilizer" evidence="6">
    <location>
        <position position="184"/>
    </location>
</feature>
<dbReference type="InterPro" id="IPR001345">
    <property type="entry name" value="PG/BPGM_mutase_AS"/>
</dbReference>
<dbReference type="KEGG" id="pck:BMSBPS_0377"/>
<feature type="binding site" evidence="6">
    <location>
        <begin position="23"/>
        <end position="24"/>
    </location>
    <ligand>
        <name>substrate</name>
    </ligand>
</feature>
<accession>U3U8L6</accession>
<feature type="binding site" evidence="6">
    <location>
        <begin position="89"/>
        <end position="92"/>
    </location>
    <ligand>
        <name>substrate</name>
    </ligand>
</feature>
<dbReference type="GO" id="GO:0004619">
    <property type="term" value="F:phosphoglycerate mutase activity"/>
    <property type="evidence" value="ECO:0007669"/>
    <property type="project" value="UniProtKB-UniRule"/>
</dbReference>
<evidence type="ECO:0000313" key="9">
    <source>
        <dbReference type="Proteomes" id="UP000016900"/>
    </source>
</evidence>
<comment type="subunit">
    <text evidence="6">Homodimer.</text>
</comment>
<keyword evidence="4 6" id="KW-0324">Glycolysis</keyword>
<dbReference type="AlphaFoldDB" id="U3U8L6"/>
<gene>
    <name evidence="6 8" type="primary">gpmA</name>
    <name evidence="8" type="ORF">HHS_07440</name>
</gene>
<feature type="binding site" evidence="6">
    <location>
        <position position="62"/>
    </location>
    <ligand>
        <name>substrate</name>
    </ligand>
</feature>
<evidence type="ECO:0000256" key="5">
    <source>
        <dbReference type="ARBA" id="ARBA00023235"/>
    </source>
</evidence>
<comment type="pathway">
    <text evidence="6 7">Carbohydrate degradation; glycolysis; pyruvate from D-glyceraldehyde 3-phosphate: step 3/5.</text>
</comment>
<name>U3U8L6_9GAMM</name>
<keyword evidence="3 6" id="KW-0312">Gluconeogenesis</keyword>
<evidence type="ECO:0000256" key="6">
    <source>
        <dbReference type="HAMAP-Rule" id="MF_01039"/>
    </source>
</evidence>
<dbReference type="Pfam" id="PF00300">
    <property type="entry name" value="His_Phos_1"/>
    <property type="match status" value="2"/>
</dbReference>
<dbReference type="SMART" id="SM00855">
    <property type="entry name" value="PGAM"/>
    <property type="match status" value="1"/>
</dbReference>
<feature type="binding site" evidence="6">
    <location>
        <begin position="116"/>
        <end position="117"/>
    </location>
    <ligand>
        <name>substrate</name>
    </ligand>
</feature>
<comment type="catalytic activity">
    <reaction evidence="1 6 7">
        <text>(2R)-2-phosphoglycerate = (2R)-3-phosphoglycerate</text>
        <dbReference type="Rhea" id="RHEA:15901"/>
        <dbReference type="ChEBI" id="CHEBI:58272"/>
        <dbReference type="ChEBI" id="CHEBI:58289"/>
        <dbReference type="EC" id="5.4.2.11"/>
    </reaction>
</comment>
<dbReference type="PROSITE" id="PS00175">
    <property type="entry name" value="PG_MUTASE"/>
    <property type="match status" value="1"/>
</dbReference>
<evidence type="ECO:0000256" key="1">
    <source>
        <dbReference type="ARBA" id="ARBA00000380"/>
    </source>
</evidence>
<comment type="similarity">
    <text evidence="2 6">Belongs to the phosphoglycerate mutase family. BPG-dependent PGAM subfamily.</text>
</comment>
<organism evidence="8 9">
    <name type="scientific">Candidatus Pantoea carbekii</name>
    <dbReference type="NCBI Taxonomy" id="1235990"/>
    <lineage>
        <taxon>Bacteria</taxon>
        <taxon>Pseudomonadati</taxon>
        <taxon>Pseudomonadota</taxon>
        <taxon>Gammaproteobacteria</taxon>
        <taxon>Enterobacterales</taxon>
        <taxon>Erwiniaceae</taxon>
        <taxon>Pantoea</taxon>
    </lineage>
</organism>
<sequence length="234" mass="27473">MSINKLVIVRHGESCWNKEGRFTGWHDVDLSDKGCIEAKNVGNLLKKEGMHFHYAYTSVLKRAIHTLWNILYELDQTWIPVEKTWRLNERHYGALQGLNKADTIAKYGENQVKRWRRSFHCVPPHMDRNDDCFPKYDIRYQRLTDTELPTSESLAMTVDRIIPLWNGSILPRIKQGEQVIIVAHGNSLRALIKYISNISETDIVQLDIPTGMPWIYEFDENFKPITHYYLQDNK</sequence>
<dbReference type="Proteomes" id="UP000016900">
    <property type="component" value="Chromosome"/>
</dbReference>
<dbReference type="UniPathway" id="UPA00109">
    <property type="reaction ID" value="UER00186"/>
</dbReference>
<feature type="binding site" evidence="6">
    <location>
        <position position="100"/>
    </location>
    <ligand>
        <name>substrate</name>
    </ligand>
</feature>
<proteinExistence type="inferred from homology"/>
<dbReference type="GO" id="GO:0006094">
    <property type="term" value="P:gluconeogenesis"/>
    <property type="evidence" value="ECO:0007669"/>
    <property type="project" value="UniProtKB-UniRule"/>
</dbReference>
<evidence type="ECO:0000256" key="3">
    <source>
        <dbReference type="ARBA" id="ARBA00022432"/>
    </source>
</evidence>
<dbReference type="EMBL" id="AP012554">
    <property type="protein sequence ID" value="BAO00714.1"/>
    <property type="molecule type" value="Genomic_DNA"/>
</dbReference>
<reference evidence="8 9" key="1">
    <citation type="submission" date="2012-10" db="EMBL/GenBank/DDBJ databases">
        <title>Genome sequence of the symbiont of the pentatomidae stink bug Halyomorpha halys.</title>
        <authorList>
            <person name="Kobayashi H."/>
            <person name="Fujii-Muramatsu R."/>
            <person name="Takeishi K."/>
            <person name="Noda H."/>
        </authorList>
    </citation>
    <scope>NUCLEOTIDE SEQUENCE [LARGE SCALE GENOMIC DNA]</scope>
</reference>
<feature type="binding site" evidence="6">
    <location>
        <begin position="10"/>
        <end position="17"/>
    </location>
    <ligand>
        <name>substrate</name>
    </ligand>
</feature>